<feature type="domain" description="Reverse transcriptase" evidence="9">
    <location>
        <begin position="3"/>
        <end position="68"/>
    </location>
</feature>
<dbReference type="Gene3D" id="3.30.70.270">
    <property type="match status" value="1"/>
</dbReference>
<evidence type="ECO:0000259" key="10">
    <source>
        <dbReference type="Pfam" id="PF17919"/>
    </source>
</evidence>
<protein>
    <submittedName>
        <fullName evidence="11">Uncharacterized protein</fullName>
    </submittedName>
</protein>
<evidence type="ECO:0000256" key="6">
    <source>
        <dbReference type="ARBA" id="ARBA00022801"/>
    </source>
</evidence>
<feature type="domain" description="Reverse transcriptase/retrotransposon-derived protein RNase H-like" evidence="10">
    <location>
        <begin position="168"/>
        <end position="251"/>
    </location>
</feature>
<proteinExistence type="predicted"/>
<dbReference type="SUPFAM" id="SSF56672">
    <property type="entry name" value="DNA/RNA polymerases"/>
    <property type="match status" value="1"/>
</dbReference>
<dbReference type="AlphaFoldDB" id="A0A1X7V714"/>
<evidence type="ECO:0000256" key="2">
    <source>
        <dbReference type="ARBA" id="ARBA00022679"/>
    </source>
</evidence>
<dbReference type="CDD" id="cd01647">
    <property type="entry name" value="RT_LTR"/>
    <property type="match status" value="1"/>
</dbReference>
<evidence type="ECO:0000259" key="9">
    <source>
        <dbReference type="Pfam" id="PF00078"/>
    </source>
</evidence>
<evidence type="ECO:0000256" key="3">
    <source>
        <dbReference type="ARBA" id="ARBA00022695"/>
    </source>
</evidence>
<dbReference type="InterPro" id="IPR000477">
    <property type="entry name" value="RT_dom"/>
</dbReference>
<dbReference type="GO" id="GO:0004519">
    <property type="term" value="F:endonuclease activity"/>
    <property type="evidence" value="ECO:0007669"/>
    <property type="project" value="UniProtKB-KW"/>
</dbReference>
<dbReference type="Pfam" id="PF00078">
    <property type="entry name" value="RVT_1"/>
    <property type="match status" value="1"/>
</dbReference>
<evidence type="ECO:0000256" key="8">
    <source>
        <dbReference type="ARBA" id="ARBA00023268"/>
    </source>
</evidence>
<dbReference type="InterPro" id="IPR043128">
    <property type="entry name" value="Rev_trsase/Diguanyl_cyclase"/>
</dbReference>
<dbReference type="InterPro" id="IPR050951">
    <property type="entry name" value="Retrovirus_Pol_polyprotein"/>
</dbReference>
<sequence length="255" mass="28907">MVRAYHQIPVEPSDIPKTAITTPFGLFEFVRMPFGLRNAAQSFQCFIDQVLQDLPYSYAYIDDVLIARNYTFAAIAGTEDYKILKNGLAPMLEVNLIVANHLIDYNEQSIELDFVLEETKYSRRKRQSHIQPQRSVTVSQTPLQGFICFCHLPENSTGITIEENEWKWAKEQEAAFTKVNKQLVPPVLLVAFDPEKELLLLCDASPYGIGAVLAHKDLQGIECPIAYCSRFLAQAEKRYSQTDKEALALHCLCGK</sequence>
<accession>A0A1X7V714</accession>
<name>A0A1X7V714_AMPQE</name>
<keyword evidence="3" id="KW-0548">Nucleotidyltransferase</keyword>
<keyword evidence="6" id="KW-0378">Hydrolase</keyword>
<keyword evidence="4" id="KW-0540">Nuclease</keyword>
<keyword evidence="5" id="KW-0255">Endonuclease</keyword>
<dbReference type="FunFam" id="3.10.10.10:FF:000007">
    <property type="entry name" value="Retrovirus-related Pol polyprotein from transposon 17.6-like Protein"/>
    <property type="match status" value="1"/>
</dbReference>
<dbReference type="InParanoid" id="A0A1X7V714"/>
<dbReference type="InterPro" id="IPR041577">
    <property type="entry name" value="RT_RNaseH_2"/>
</dbReference>
<dbReference type="GO" id="GO:0008233">
    <property type="term" value="F:peptidase activity"/>
    <property type="evidence" value="ECO:0007669"/>
    <property type="project" value="UniProtKB-KW"/>
</dbReference>
<evidence type="ECO:0000256" key="1">
    <source>
        <dbReference type="ARBA" id="ARBA00022670"/>
    </source>
</evidence>
<keyword evidence="2" id="KW-0808">Transferase</keyword>
<keyword evidence="7" id="KW-0695">RNA-directed DNA polymerase</keyword>
<reference evidence="11" key="1">
    <citation type="submission" date="2017-05" db="UniProtKB">
        <authorList>
            <consortium name="EnsemblMetazoa"/>
        </authorList>
    </citation>
    <scope>IDENTIFICATION</scope>
</reference>
<dbReference type="EnsemblMetazoa" id="Aqu2.1.35599_001">
    <property type="protein sequence ID" value="Aqu2.1.35599_001"/>
    <property type="gene ID" value="Aqu2.1.35599"/>
</dbReference>
<keyword evidence="8" id="KW-0511">Multifunctional enzyme</keyword>
<dbReference type="STRING" id="400682.A0A1X7V714"/>
<dbReference type="eggNOG" id="KOG0017">
    <property type="taxonomic scope" value="Eukaryota"/>
</dbReference>
<keyword evidence="1" id="KW-0645">Protease</keyword>
<evidence type="ECO:0000256" key="7">
    <source>
        <dbReference type="ARBA" id="ARBA00022918"/>
    </source>
</evidence>
<organism evidence="11">
    <name type="scientific">Amphimedon queenslandica</name>
    <name type="common">Sponge</name>
    <dbReference type="NCBI Taxonomy" id="400682"/>
    <lineage>
        <taxon>Eukaryota</taxon>
        <taxon>Metazoa</taxon>
        <taxon>Porifera</taxon>
        <taxon>Demospongiae</taxon>
        <taxon>Heteroscleromorpha</taxon>
        <taxon>Haplosclerida</taxon>
        <taxon>Niphatidae</taxon>
        <taxon>Amphimedon</taxon>
    </lineage>
</organism>
<dbReference type="PANTHER" id="PTHR37984:SF5">
    <property type="entry name" value="PROTEIN NYNRIN-LIKE"/>
    <property type="match status" value="1"/>
</dbReference>
<dbReference type="GO" id="GO:0006508">
    <property type="term" value="P:proteolysis"/>
    <property type="evidence" value="ECO:0007669"/>
    <property type="project" value="UniProtKB-KW"/>
</dbReference>
<dbReference type="InterPro" id="IPR043502">
    <property type="entry name" value="DNA/RNA_pol_sf"/>
</dbReference>
<dbReference type="PANTHER" id="PTHR37984">
    <property type="entry name" value="PROTEIN CBG26694"/>
    <property type="match status" value="1"/>
</dbReference>
<dbReference type="Pfam" id="PF17919">
    <property type="entry name" value="RT_RNaseH_2"/>
    <property type="match status" value="1"/>
</dbReference>
<evidence type="ECO:0000313" key="11">
    <source>
        <dbReference type="EnsemblMetazoa" id="Aqu2.1.35599_001"/>
    </source>
</evidence>
<evidence type="ECO:0000256" key="4">
    <source>
        <dbReference type="ARBA" id="ARBA00022722"/>
    </source>
</evidence>
<dbReference type="Gene3D" id="3.10.10.10">
    <property type="entry name" value="HIV Type 1 Reverse Transcriptase, subunit A, domain 1"/>
    <property type="match status" value="1"/>
</dbReference>
<dbReference type="GO" id="GO:0003964">
    <property type="term" value="F:RNA-directed DNA polymerase activity"/>
    <property type="evidence" value="ECO:0007669"/>
    <property type="project" value="UniProtKB-KW"/>
</dbReference>
<evidence type="ECO:0000256" key="5">
    <source>
        <dbReference type="ARBA" id="ARBA00022759"/>
    </source>
</evidence>